<keyword evidence="2" id="KW-0812">Transmembrane</keyword>
<sequence>MNNVGVPAADNVYTGPWVNWSRGRVFGATITLGERDGNFLIAFIALFVAFAGTSLFRILCFFAHLRLSSEAQRDAIHHQRQAVLRNSESGLTALWAFTKMLWSWKRKGKGDRPLRRVLPLVIVITAITLALMAAGVSSSEISAFAGDEVLISSPNCGTLSVKEGTTIQELLGTYASYDKLRAQAFRSYAQDCYSGSDTRNCNRLVRTRLSRTVDTDAPCPFDAKICRTEKNIRIDSGLLDTHTDLGINAPGNKRIQFRHVMHCAPLNNTGYSERFQFPTPNNSSMPYVRHFYGPSDNKNWTYLFPNNALPRMYAEGTKLWSPSKGNQTGNNKDFEPIQELRRNDSDVMVAFLSPNTIVYVNEVNDPWYSAHNLIGNMWDTTLNSTMKYYGPDDPVSALGCTMKYQTCLPSVNGENRCSKLDSLYSPKAEIPGMSEDESELLDAVTGFLQKYPLSEFMINLGQESLTSRYTLGRGIQGPINDTQWQLDMQRWFDMSLAAIQMTAVDTATGPSDPALGKFLNPPSTTAEDYFCKNQKIRSTAHSNFSVFGIALTFSLGGVIVLIHWSLESLYKKWLWRFCHSRSYATIEWNTNGILQLQRLAHEGAGSGVWKCCDDGTPLADGGSLASLDIRDRSHPVLDNKVGVSPWFARNRNSAASGVSIRQARNSGSRPISGVSAISEISTLQGQQGMTPVRHGSSAARSTDGRDPAAEAQQRDGQFLAAPAGCT</sequence>
<protein>
    <submittedName>
        <fullName evidence="3">Uncharacterized protein</fullName>
    </submittedName>
</protein>
<feature type="region of interest" description="Disordered" evidence="1">
    <location>
        <begin position="682"/>
        <end position="726"/>
    </location>
</feature>
<keyword evidence="2" id="KW-1133">Transmembrane helix</keyword>
<evidence type="ECO:0000313" key="3">
    <source>
        <dbReference type="EMBL" id="KAF2250382.1"/>
    </source>
</evidence>
<dbReference type="OrthoDB" id="3540210at2759"/>
<dbReference type="RefSeq" id="XP_033685386.1">
    <property type="nucleotide sequence ID" value="XM_033823649.1"/>
</dbReference>
<dbReference type="Proteomes" id="UP000800094">
    <property type="component" value="Unassembled WGS sequence"/>
</dbReference>
<proteinExistence type="predicted"/>
<keyword evidence="2" id="KW-0472">Membrane</keyword>
<evidence type="ECO:0000313" key="4">
    <source>
        <dbReference type="Proteomes" id="UP000800094"/>
    </source>
</evidence>
<organism evidence="3 4">
    <name type="scientific">Trematosphaeria pertusa</name>
    <dbReference type="NCBI Taxonomy" id="390896"/>
    <lineage>
        <taxon>Eukaryota</taxon>
        <taxon>Fungi</taxon>
        <taxon>Dikarya</taxon>
        <taxon>Ascomycota</taxon>
        <taxon>Pezizomycotina</taxon>
        <taxon>Dothideomycetes</taxon>
        <taxon>Pleosporomycetidae</taxon>
        <taxon>Pleosporales</taxon>
        <taxon>Massarineae</taxon>
        <taxon>Trematosphaeriaceae</taxon>
        <taxon>Trematosphaeria</taxon>
    </lineage>
</organism>
<feature type="transmembrane region" description="Helical" evidence="2">
    <location>
        <begin position="544"/>
        <end position="566"/>
    </location>
</feature>
<feature type="transmembrane region" description="Helical" evidence="2">
    <location>
        <begin position="117"/>
        <end position="136"/>
    </location>
</feature>
<evidence type="ECO:0000256" key="2">
    <source>
        <dbReference type="SAM" id="Phobius"/>
    </source>
</evidence>
<feature type="transmembrane region" description="Helical" evidence="2">
    <location>
        <begin position="39"/>
        <end position="63"/>
    </location>
</feature>
<accession>A0A6A6IKK6</accession>
<dbReference type="GeneID" id="54576979"/>
<evidence type="ECO:0000256" key="1">
    <source>
        <dbReference type="SAM" id="MobiDB-lite"/>
    </source>
</evidence>
<dbReference type="EMBL" id="ML987194">
    <property type="protein sequence ID" value="KAF2250382.1"/>
    <property type="molecule type" value="Genomic_DNA"/>
</dbReference>
<keyword evidence="4" id="KW-1185">Reference proteome</keyword>
<gene>
    <name evidence="3" type="ORF">BU26DRAFT_425994</name>
</gene>
<name>A0A6A6IKK6_9PLEO</name>
<reference evidence="3" key="1">
    <citation type="journal article" date="2020" name="Stud. Mycol.">
        <title>101 Dothideomycetes genomes: a test case for predicting lifestyles and emergence of pathogens.</title>
        <authorList>
            <person name="Haridas S."/>
            <person name="Albert R."/>
            <person name="Binder M."/>
            <person name="Bloem J."/>
            <person name="Labutti K."/>
            <person name="Salamov A."/>
            <person name="Andreopoulos B."/>
            <person name="Baker S."/>
            <person name="Barry K."/>
            <person name="Bills G."/>
            <person name="Bluhm B."/>
            <person name="Cannon C."/>
            <person name="Castanera R."/>
            <person name="Culley D."/>
            <person name="Daum C."/>
            <person name="Ezra D."/>
            <person name="Gonzalez J."/>
            <person name="Henrissat B."/>
            <person name="Kuo A."/>
            <person name="Liang C."/>
            <person name="Lipzen A."/>
            <person name="Lutzoni F."/>
            <person name="Magnuson J."/>
            <person name="Mondo S."/>
            <person name="Nolan M."/>
            <person name="Ohm R."/>
            <person name="Pangilinan J."/>
            <person name="Park H.-J."/>
            <person name="Ramirez L."/>
            <person name="Alfaro M."/>
            <person name="Sun H."/>
            <person name="Tritt A."/>
            <person name="Yoshinaga Y."/>
            <person name="Zwiers L.-H."/>
            <person name="Turgeon B."/>
            <person name="Goodwin S."/>
            <person name="Spatafora J."/>
            <person name="Crous P."/>
            <person name="Grigoriev I."/>
        </authorList>
    </citation>
    <scope>NUCLEOTIDE SEQUENCE</scope>
    <source>
        <strain evidence="3">CBS 122368</strain>
    </source>
</reference>
<dbReference type="AlphaFoldDB" id="A0A6A6IKK6"/>